<keyword evidence="2" id="KW-1185">Reference proteome</keyword>
<organism evidence="1 2">
    <name type="scientific">Araneus ventricosus</name>
    <name type="common">Orbweaver spider</name>
    <name type="synonym">Epeira ventricosa</name>
    <dbReference type="NCBI Taxonomy" id="182803"/>
    <lineage>
        <taxon>Eukaryota</taxon>
        <taxon>Metazoa</taxon>
        <taxon>Ecdysozoa</taxon>
        <taxon>Arthropoda</taxon>
        <taxon>Chelicerata</taxon>
        <taxon>Arachnida</taxon>
        <taxon>Araneae</taxon>
        <taxon>Araneomorphae</taxon>
        <taxon>Entelegynae</taxon>
        <taxon>Araneoidea</taxon>
        <taxon>Araneidae</taxon>
        <taxon>Araneus</taxon>
    </lineage>
</organism>
<dbReference type="AlphaFoldDB" id="A0A4Y2P8U5"/>
<proteinExistence type="predicted"/>
<evidence type="ECO:0008006" key="3">
    <source>
        <dbReference type="Google" id="ProtNLM"/>
    </source>
</evidence>
<gene>
    <name evidence="1" type="ORF">AVEN_242102_1</name>
</gene>
<evidence type="ECO:0000313" key="2">
    <source>
        <dbReference type="Proteomes" id="UP000499080"/>
    </source>
</evidence>
<dbReference type="Proteomes" id="UP000499080">
    <property type="component" value="Unassembled WGS sequence"/>
</dbReference>
<evidence type="ECO:0000313" key="1">
    <source>
        <dbReference type="EMBL" id="GBN47711.1"/>
    </source>
</evidence>
<sequence length="145" mass="16802">MPGNELADDHTKLATAEGEKLEIPTPYSCVKFKIEKDLLNYWQETWDDYDSESGRRTRDFSPNVNRKFLVLSKHLIFFLSGHGPFPYYPNKFKKLNSSSSPCGSIGDVDLYVFRCQYTIDFHLKEPIAAHSQAWYKNLLGNRECL</sequence>
<dbReference type="OrthoDB" id="6437659at2759"/>
<comment type="caution">
    <text evidence="1">The sequence shown here is derived from an EMBL/GenBank/DDBJ whole genome shotgun (WGS) entry which is preliminary data.</text>
</comment>
<protein>
    <recommendedName>
        <fullName evidence="3">RNase H type-1 domain-containing protein</fullName>
    </recommendedName>
</protein>
<name>A0A4Y2P8U5_ARAVE</name>
<dbReference type="EMBL" id="BGPR01010728">
    <property type="protein sequence ID" value="GBN47711.1"/>
    <property type="molecule type" value="Genomic_DNA"/>
</dbReference>
<reference evidence="1 2" key="1">
    <citation type="journal article" date="2019" name="Sci. Rep.">
        <title>Orb-weaving spider Araneus ventricosus genome elucidates the spidroin gene catalogue.</title>
        <authorList>
            <person name="Kono N."/>
            <person name="Nakamura H."/>
            <person name="Ohtoshi R."/>
            <person name="Moran D.A.P."/>
            <person name="Shinohara A."/>
            <person name="Yoshida Y."/>
            <person name="Fujiwara M."/>
            <person name="Mori M."/>
            <person name="Tomita M."/>
            <person name="Arakawa K."/>
        </authorList>
    </citation>
    <scope>NUCLEOTIDE SEQUENCE [LARGE SCALE GENOMIC DNA]</scope>
</reference>
<accession>A0A4Y2P8U5</accession>